<sequence>MGEALYIPPDLIIETPSATEITDYEEPRVFKKVTNIFRILIRGNVFKKADDEIGDSCDTSSLYKV</sequence>
<organism evidence="1 2">
    <name type="scientific">Diversispora epigaea</name>
    <dbReference type="NCBI Taxonomy" id="1348612"/>
    <lineage>
        <taxon>Eukaryota</taxon>
        <taxon>Fungi</taxon>
        <taxon>Fungi incertae sedis</taxon>
        <taxon>Mucoromycota</taxon>
        <taxon>Glomeromycotina</taxon>
        <taxon>Glomeromycetes</taxon>
        <taxon>Diversisporales</taxon>
        <taxon>Diversisporaceae</taxon>
        <taxon>Diversispora</taxon>
    </lineage>
</organism>
<comment type="caution">
    <text evidence="1">The sequence shown here is derived from an EMBL/GenBank/DDBJ whole genome shotgun (WGS) entry which is preliminary data.</text>
</comment>
<name>A0A397GMC0_9GLOM</name>
<evidence type="ECO:0000313" key="1">
    <source>
        <dbReference type="EMBL" id="RHZ50684.1"/>
    </source>
</evidence>
<dbReference type="Proteomes" id="UP000266861">
    <property type="component" value="Unassembled WGS sequence"/>
</dbReference>
<reference evidence="1 2" key="1">
    <citation type="submission" date="2018-08" db="EMBL/GenBank/DDBJ databases">
        <title>Genome and evolution of the arbuscular mycorrhizal fungus Diversispora epigaea (formerly Glomus versiforme) and its bacterial endosymbionts.</title>
        <authorList>
            <person name="Sun X."/>
            <person name="Fei Z."/>
            <person name="Harrison M."/>
        </authorList>
    </citation>
    <scope>NUCLEOTIDE SEQUENCE [LARGE SCALE GENOMIC DNA]</scope>
    <source>
        <strain evidence="1 2">IT104</strain>
    </source>
</reference>
<evidence type="ECO:0000313" key="2">
    <source>
        <dbReference type="Proteomes" id="UP000266861"/>
    </source>
</evidence>
<dbReference type="AlphaFoldDB" id="A0A397GMC0"/>
<protein>
    <submittedName>
        <fullName evidence="1">Uncharacterized protein</fullName>
    </submittedName>
</protein>
<proteinExistence type="predicted"/>
<dbReference type="EMBL" id="PQFF01000428">
    <property type="protein sequence ID" value="RHZ50684.1"/>
    <property type="molecule type" value="Genomic_DNA"/>
</dbReference>
<keyword evidence="2" id="KW-1185">Reference proteome</keyword>
<accession>A0A397GMC0</accession>
<gene>
    <name evidence="1" type="ORF">Glove_493g38</name>
</gene>